<gene>
    <name evidence="2" type="ORF">XYLVIOL_LOCUS10520</name>
</gene>
<feature type="signal peptide" evidence="1">
    <location>
        <begin position="1"/>
        <end position="23"/>
    </location>
</feature>
<reference evidence="2 3" key="1">
    <citation type="submission" date="2024-08" db="EMBL/GenBank/DDBJ databases">
        <authorList>
            <person name="Will J Nash"/>
            <person name="Angela Man"/>
            <person name="Seanna McTaggart"/>
            <person name="Kendall Baker"/>
            <person name="Tom Barker"/>
            <person name="Leah Catchpole"/>
            <person name="Alex Durrant"/>
            <person name="Karim Gharbi"/>
            <person name="Naomi Irish"/>
            <person name="Gemy Kaithakottil"/>
            <person name="Debby Ku"/>
            <person name="Aaliyah Providence"/>
            <person name="Felix Shaw"/>
            <person name="David Swarbreck"/>
            <person name="Chris Watkins"/>
            <person name="Ann M. McCartney"/>
            <person name="Giulio Formenti"/>
            <person name="Alice Mouton"/>
            <person name="Noel Vella"/>
            <person name="Bjorn M von Reumont"/>
            <person name="Adriana Vella"/>
            <person name="Wilfried Haerty"/>
        </authorList>
    </citation>
    <scope>NUCLEOTIDE SEQUENCE [LARGE SCALE GENOMIC DNA]</scope>
</reference>
<dbReference type="Proteomes" id="UP001642520">
    <property type="component" value="Unassembled WGS sequence"/>
</dbReference>
<sequence>MSIFLRHCFLVLLLALVLEIIETGDSYKLIRPYKYYQPRPWRWPRFYAHQKSSKLYHSKRRIPPEDYHSRRPNYYSYGFGRENLDGAVQNRPYTIVIQLPKGEGKFEDDNYAKRKRTFPGHSIQKDYIEDEDDIEPKMVKVNDKKVQIKMVKGESPKLHIKISRSDNDENIEIMDKSNSTVLNLPLLSRTYESLAMPVQQSTENYTSDLNNLK</sequence>
<organism evidence="2 3">
    <name type="scientific">Xylocopa violacea</name>
    <name type="common">Violet carpenter bee</name>
    <name type="synonym">Apis violacea</name>
    <dbReference type="NCBI Taxonomy" id="135666"/>
    <lineage>
        <taxon>Eukaryota</taxon>
        <taxon>Metazoa</taxon>
        <taxon>Ecdysozoa</taxon>
        <taxon>Arthropoda</taxon>
        <taxon>Hexapoda</taxon>
        <taxon>Insecta</taxon>
        <taxon>Pterygota</taxon>
        <taxon>Neoptera</taxon>
        <taxon>Endopterygota</taxon>
        <taxon>Hymenoptera</taxon>
        <taxon>Apocrita</taxon>
        <taxon>Aculeata</taxon>
        <taxon>Apoidea</taxon>
        <taxon>Anthophila</taxon>
        <taxon>Apidae</taxon>
        <taxon>Xylocopa</taxon>
        <taxon>Xylocopa</taxon>
    </lineage>
</organism>
<keyword evidence="3" id="KW-1185">Reference proteome</keyword>
<dbReference type="EMBL" id="CAXAJV020001301">
    <property type="protein sequence ID" value="CAL7951449.1"/>
    <property type="molecule type" value="Genomic_DNA"/>
</dbReference>
<protein>
    <submittedName>
        <fullName evidence="2">Uncharacterized protein</fullName>
    </submittedName>
</protein>
<name>A0ABP1PH22_XYLVO</name>
<comment type="caution">
    <text evidence="2">The sequence shown here is derived from an EMBL/GenBank/DDBJ whole genome shotgun (WGS) entry which is preliminary data.</text>
</comment>
<evidence type="ECO:0000256" key="1">
    <source>
        <dbReference type="SAM" id="SignalP"/>
    </source>
</evidence>
<keyword evidence="1" id="KW-0732">Signal</keyword>
<feature type="chain" id="PRO_5046886270" evidence="1">
    <location>
        <begin position="24"/>
        <end position="213"/>
    </location>
</feature>
<evidence type="ECO:0000313" key="2">
    <source>
        <dbReference type="EMBL" id="CAL7951449.1"/>
    </source>
</evidence>
<proteinExistence type="predicted"/>
<evidence type="ECO:0000313" key="3">
    <source>
        <dbReference type="Proteomes" id="UP001642520"/>
    </source>
</evidence>
<accession>A0ABP1PH22</accession>